<evidence type="ECO:0000259" key="5">
    <source>
        <dbReference type="PROSITE" id="PS51525"/>
    </source>
</evidence>
<dbReference type="Gene3D" id="1.20.1270.220">
    <property type="match status" value="1"/>
</dbReference>
<feature type="compositionally biased region" description="Pro residues" evidence="3">
    <location>
        <begin position="452"/>
        <end position="465"/>
    </location>
</feature>
<feature type="compositionally biased region" description="Basic and acidic residues" evidence="3">
    <location>
        <begin position="420"/>
        <end position="440"/>
    </location>
</feature>
<evidence type="ECO:0000256" key="1">
    <source>
        <dbReference type="ARBA" id="ARBA00023117"/>
    </source>
</evidence>
<feature type="region of interest" description="Disordered" evidence="3">
    <location>
        <begin position="413"/>
        <end position="500"/>
    </location>
</feature>
<dbReference type="Proteomes" id="UP001172102">
    <property type="component" value="Unassembled WGS sequence"/>
</dbReference>
<feature type="compositionally biased region" description="Basic residues" evidence="3">
    <location>
        <begin position="780"/>
        <end position="790"/>
    </location>
</feature>
<gene>
    <name evidence="6" type="ORF">B0H67DRAFT_499644</name>
</gene>
<feature type="compositionally biased region" description="Acidic residues" evidence="3">
    <location>
        <begin position="654"/>
        <end position="665"/>
    </location>
</feature>
<dbReference type="PROSITE" id="PS50014">
    <property type="entry name" value="BROMODOMAIN_2"/>
    <property type="match status" value="2"/>
</dbReference>
<dbReference type="GO" id="GO:0006355">
    <property type="term" value="P:regulation of DNA-templated transcription"/>
    <property type="evidence" value="ECO:0007669"/>
    <property type="project" value="TreeGrafter"/>
</dbReference>
<feature type="domain" description="Bromo" evidence="4">
    <location>
        <begin position="536"/>
        <end position="608"/>
    </location>
</feature>
<feature type="region of interest" description="Disordered" evidence="3">
    <location>
        <begin position="93"/>
        <end position="281"/>
    </location>
</feature>
<sequence length="952" mass="103215">MTTPQPEGVLLDEKLLRNASALEKDTRNGSLEVNGAASPEKIETVVDSATESTLKDEAKISQNQEAFSANQAVDGKKEYGEKTDLAAEATTEEVGGIAPQLETQDSALNDTLMTDAPAKSPTLPTDEEAPEVQTSIANNSTLPPIATTAPAVSPASSAISPGTKEDVVMTDAQPEQPSAPDRAESTQETTVSDVPPATPGDAIAQTAASLSIAADLSPTSPNGPATADTSISEPSQTATKVSRERDADSEDEPVAKRTKVETPAAEQVEVKTSKAQDRTDVDRGSLYRASGEPKMLDDNSLNNHALTEFMAKQLRSILAGVKKTKAGMNFRLPVQTLWPGLWVDYSAKVTHPTDISTMERKLRGELPKFKVLGDFRAELDLLVQNSIIFNGEVHEVTTSAKNTRNTVITRMGLHPATEAAKPEKKENTKQHPSRHLEHRAPTQQSPSTANPTPRPKAIAPPPPKPALVESPAFAIPPNNNGLPQIRRDSTKEGGRNKRAVKPTHSKDLIYDTKRKKKLTPEIRFCEEVLTEIKKAKYYDSNANFLQPVDPVALNIPSYHKVIKKPMDLSTMQSKIDAGEYQTAKEFERDFELIVKNCRLFNGEDHIVFDQAVKLQEVFRKEFKKKDEWMAKHAPPTAVATQQATVSPAPNKQDSEDEDHESEVDPVTEKEYLTVSNRLVTIQKRLEEEQKKVNDMINTGNSEMADVEIAQSVVAMLQKQLMQERGRFATLQAARKSASKPKPAKPKKASGTSGGPSNSRKAATGGMSGGGGGGGPSRKSGGAKKAPRRKIGVLEKEIIAAGIAELDGNQLERAIDIIKKDTGQGENDSGELELDIEQLSDEALDRLYVLVTKAFPGLKAEKEKAFAAPPPPEPPASKSKSAASRSKKNKPMSKSEQERRIQQLNELRAQAGRQASGSQEPMESIEGNGRGSNDPAPRGRDQDSEDEESSEEE</sequence>
<evidence type="ECO:0000313" key="7">
    <source>
        <dbReference type="Proteomes" id="UP001172102"/>
    </source>
</evidence>
<keyword evidence="7" id="KW-1185">Reference proteome</keyword>
<feature type="compositionally biased region" description="Acidic residues" evidence="3">
    <location>
        <begin position="942"/>
        <end position="952"/>
    </location>
</feature>
<reference evidence="6" key="1">
    <citation type="submission" date="2023-06" db="EMBL/GenBank/DDBJ databases">
        <title>Genome-scale phylogeny and comparative genomics of the fungal order Sordariales.</title>
        <authorList>
            <consortium name="Lawrence Berkeley National Laboratory"/>
            <person name="Hensen N."/>
            <person name="Bonometti L."/>
            <person name="Westerberg I."/>
            <person name="Brannstrom I.O."/>
            <person name="Guillou S."/>
            <person name="Cros-Aarteil S."/>
            <person name="Calhoun S."/>
            <person name="Haridas S."/>
            <person name="Kuo A."/>
            <person name="Mondo S."/>
            <person name="Pangilinan J."/>
            <person name="Riley R."/>
            <person name="Labutti K."/>
            <person name="Andreopoulos B."/>
            <person name="Lipzen A."/>
            <person name="Chen C."/>
            <person name="Yanf M."/>
            <person name="Daum C."/>
            <person name="Ng V."/>
            <person name="Clum A."/>
            <person name="Steindorff A."/>
            <person name="Ohm R."/>
            <person name="Martin F."/>
            <person name="Silar P."/>
            <person name="Natvig D."/>
            <person name="Lalanne C."/>
            <person name="Gautier V."/>
            <person name="Ament-Velasquez S.L."/>
            <person name="Kruys A."/>
            <person name="Hutchinson M.I."/>
            <person name="Powell A.J."/>
            <person name="Barry K."/>
            <person name="Miller A.N."/>
            <person name="Grigoriev I.V."/>
            <person name="Debuchy R."/>
            <person name="Gladieux P."/>
            <person name="Thoren M.H."/>
            <person name="Johannesson H."/>
        </authorList>
    </citation>
    <scope>NUCLEOTIDE SEQUENCE</scope>
    <source>
        <strain evidence="6">SMH4607-1</strain>
    </source>
</reference>
<protein>
    <recommendedName>
        <fullName evidence="8">Bromodomain-containing factor 1</fullName>
    </recommendedName>
</protein>
<feature type="domain" description="NET" evidence="5">
    <location>
        <begin position="780"/>
        <end position="861"/>
    </location>
</feature>
<feature type="compositionally biased region" description="Low complexity" evidence="3">
    <location>
        <begin position="633"/>
        <end position="648"/>
    </location>
</feature>
<dbReference type="GO" id="GO:0006338">
    <property type="term" value="P:chromatin remodeling"/>
    <property type="evidence" value="ECO:0007669"/>
    <property type="project" value="TreeGrafter"/>
</dbReference>
<dbReference type="GO" id="GO:0000785">
    <property type="term" value="C:chromatin"/>
    <property type="evidence" value="ECO:0007669"/>
    <property type="project" value="TreeGrafter"/>
</dbReference>
<feature type="region of interest" description="Disordered" evidence="3">
    <location>
        <begin position="861"/>
        <end position="952"/>
    </location>
</feature>
<dbReference type="CDD" id="cd05499">
    <property type="entry name" value="Bromo_BDF1_2_II"/>
    <property type="match status" value="1"/>
</dbReference>
<accession>A0AA40DMV0</accession>
<dbReference type="PANTHER" id="PTHR22880">
    <property type="entry name" value="FALZ-RELATED BROMODOMAIN-CONTAINING PROTEINS"/>
    <property type="match status" value="1"/>
</dbReference>
<feature type="compositionally biased region" description="Polar residues" evidence="3">
    <location>
        <begin position="441"/>
        <end position="450"/>
    </location>
</feature>
<feature type="compositionally biased region" description="Polar residues" evidence="3">
    <location>
        <begin position="217"/>
        <end position="240"/>
    </location>
</feature>
<dbReference type="SUPFAM" id="SSF47370">
    <property type="entry name" value="Bromodomain"/>
    <property type="match status" value="2"/>
</dbReference>
<feature type="compositionally biased region" description="Basic residues" evidence="3">
    <location>
        <begin position="736"/>
        <end position="747"/>
    </location>
</feature>
<dbReference type="PRINTS" id="PR00503">
    <property type="entry name" value="BROMODOMAIN"/>
</dbReference>
<proteinExistence type="predicted"/>
<feature type="compositionally biased region" description="Gly residues" evidence="3">
    <location>
        <begin position="765"/>
        <end position="775"/>
    </location>
</feature>
<feature type="compositionally biased region" description="Polar residues" evidence="3">
    <location>
        <begin position="132"/>
        <end position="142"/>
    </location>
</feature>
<dbReference type="InterPro" id="IPR001487">
    <property type="entry name" value="Bromodomain"/>
</dbReference>
<dbReference type="GO" id="GO:0005634">
    <property type="term" value="C:nucleus"/>
    <property type="evidence" value="ECO:0007669"/>
    <property type="project" value="TreeGrafter"/>
</dbReference>
<keyword evidence="1 2" id="KW-0103">Bromodomain</keyword>
<comment type="caution">
    <text evidence="6">The sequence shown here is derived from an EMBL/GenBank/DDBJ whole genome shotgun (WGS) entry which is preliminary data.</text>
</comment>
<dbReference type="AlphaFoldDB" id="A0AA40DMV0"/>
<feature type="compositionally biased region" description="Low complexity" evidence="3">
    <location>
        <begin position="143"/>
        <end position="161"/>
    </location>
</feature>
<feature type="domain" description="Bromo" evidence="4">
    <location>
        <begin position="322"/>
        <end position="397"/>
    </location>
</feature>
<dbReference type="InterPro" id="IPR038336">
    <property type="entry name" value="NET_sf"/>
</dbReference>
<dbReference type="Gene3D" id="1.20.920.10">
    <property type="entry name" value="Bromodomain-like"/>
    <property type="match status" value="2"/>
</dbReference>
<feature type="compositionally biased region" description="Basic and acidic residues" evidence="3">
    <location>
        <begin position="485"/>
        <end position="495"/>
    </location>
</feature>
<feature type="region of interest" description="Disordered" evidence="3">
    <location>
        <begin position="730"/>
        <end position="790"/>
    </location>
</feature>
<name>A0AA40DMV0_9PEZI</name>
<evidence type="ECO:0008006" key="8">
    <source>
        <dbReference type="Google" id="ProtNLM"/>
    </source>
</evidence>
<dbReference type="InterPro" id="IPR027353">
    <property type="entry name" value="NET_dom"/>
</dbReference>
<dbReference type="Pfam" id="PF17035">
    <property type="entry name" value="BET"/>
    <property type="match status" value="1"/>
</dbReference>
<feature type="compositionally biased region" description="Polar residues" evidence="3">
    <location>
        <begin position="101"/>
        <end position="112"/>
    </location>
</feature>
<evidence type="ECO:0000259" key="4">
    <source>
        <dbReference type="PROSITE" id="PS50014"/>
    </source>
</evidence>
<dbReference type="EMBL" id="JAUKUA010000007">
    <property type="protein sequence ID" value="KAK0705648.1"/>
    <property type="molecule type" value="Genomic_DNA"/>
</dbReference>
<evidence type="ECO:0000256" key="3">
    <source>
        <dbReference type="SAM" id="MobiDB-lite"/>
    </source>
</evidence>
<organism evidence="6 7">
    <name type="scientific">Lasiosphaeris hirsuta</name>
    <dbReference type="NCBI Taxonomy" id="260670"/>
    <lineage>
        <taxon>Eukaryota</taxon>
        <taxon>Fungi</taxon>
        <taxon>Dikarya</taxon>
        <taxon>Ascomycota</taxon>
        <taxon>Pezizomycotina</taxon>
        <taxon>Sordariomycetes</taxon>
        <taxon>Sordariomycetidae</taxon>
        <taxon>Sordariales</taxon>
        <taxon>Lasiosphaeriaceae</taxon>
        <taxon>Lasiosphaeris</taxon>
    </lineage>
</organism>
<dbReference type="PANTHER" id="PTHR22880:SF225">
    <property type="entry name" value="BROMODOMAIN-CONTAINING PROTEIN BET-1-RELATED"/>
    <property type="match status" value="1"/>
</dbReference>
<dbReference type="PROSITE" id="PS51525">
    <property type="entry name" value="NET"/>
    <property type="match status" value="1"/>
</dbReference>
<feature type="compositionally biased region" description="Basic and acidic residues" evidence="3">
    <location>
        <begin position="268"/>
        <end position="281"/>
    </location>
</feature>
<evidence type="ECO:0000256" key="2">
    <source>
        <dbReference type="PROSITE-ProRule" id="PRU00035"/>
    </source>
</evidence>
<dbReference type="InterPro" id="IPR036427">
    <property type="entry name" value="Bromodomain-like_sf"/>
</dbReference>
<evidence type="ECO:0000313" key="6">
    <source>
        <dbReference type="EMBL" id="KAK0705648.1"/>
    </source>
</evidence>
<dbReference type="SMART" id="SM00297">
    <property type="entry name" value="BROMO"/>
    <property type="match status" value="2"/>
</dbReference>
<feature type="region of interest" description="Disordered" evidence="3">
    <location>
        <begin position="632"/>
        <end position="668"/>
    </location>
</feature>
<dbReference type="Pfam" id="PF00439">
    <property type="entry name" value="Bromodomain"/>
    <property type="match status" value="2"/>
</dbReference>
<dbReference type="InterPro" id="IPR050935">
    <property type="entry name" value="Bromo_chromatin_reader"/>
</dbReference>